<feature type="region of interest" description="Disordered" evidence="1">
    <location>
        <begin position="375"/>
        <end position="395"/>
    </location>
</feature>
<comment type="caution">
    <text evidence="2">The sequence shown here is derived from an EMBL/GenBank/DDBJ whole genome shotgun (WGS) entry which is preliminary data.</text>
</comment>
<dbReference type="AlphaFoldDB" id="A0A2G8S173"/>
<dbReference type="OrthoDB" id="2786563at2759"/>
<evidence type="ECO:0008006" key="4">
    <source>
        <dbReference type="Google" id="ProtNLM"/>
    </source>
</evidence>
<evidence type="ECO:0000313" key="2">
    <source>
        <dbReference type="EMBL" id="PIL27505.1"/>
    </source>
</evidence>
<name>A0A2G8S173_9APHY</name>
<evidence type="ECO:0000256" key="1">
    <source>
        <dbReference type="SAM" id="MobiDB-lite"/>
    </source>
</evidence>
<accession>A0A2G8S173</accession>
<organism evidence="2 3">
    <name type="scientific">Ganoderma sinense ZZ0214-1</name>
    <dbReference type="NCBI Taxonomy" id="1077348"/>
    <lineage>
        <taxon>Eukaryota</taxon>
        <taxon>Fungi</taxon>
        <taxon>Dikarya</taxon>
        <taxon>Basidiomycota</taxon>
        <taxon>Agaricomycotina</taxon>
        <taxon>Agaricomycetes</taxon>
        <taxon>Polyporales</taxon>
        <taxon>Polyporaceae</taxon>
        <taxon>Ganoderma</taxon>
    </lineage>
</organism>
<gene>
    <name evidence="2" type="ORF">GSI_10656</name>
</gene>
<reference evidence="2 3" key="1">
    <citation type="journal article" date="2015" name="Sci. Rep.">
        <title>Chromosome-level genome map provides insights into diverse defense mechanisms in the medicinal fungus Ganoderma sinense.</title>
        <authorList>
            <person name="Zhu Y."/>
            <person name="Xu J."/>
            <person name="Sun C."/>
            <person name="Zhou S."/>
            <person name="Xu H."/>
            <person name="Nelson D.R."/>
            <person name="Qian J."/>
            <person name="Song J."/>
            <person name="Luo H."/>
            <person name="Xiang L."/>
            <person name="Li Y."/>
            <person name="Xu Z."/>
            <person name="Ji A."/>
            <person name="Wang L."/>
            <person name="Lu S."/>
            <person name="Hayward A."/>
            <person name="Sun W."/>
            <person name="Li X."/>
            <person name="Schwartz D.C."/>
            <person name="Wang Y."/>
            <person name="Chen S."/>
        </authorList>
    </citation>
    <scope>NUCLEOTIDE SEQUENCE [LARGE SCALE GENOMIC DNA]</scope>
    <source>
        <strain evidence="2 3">ZZ0214-1</strain>
    </source>
</reference>
<dbReference type="EMBL" id="AYKW01000034">
    <property type="protein sequence ID" value="PIL27505.1"/>
    <property type="molecule type" value="Genomic_DNA"/>
</dbReference>
<feature type="region of interest" description="Disordered" evidence="1">
    <location>
        <begin position="423"/>
        <end position="447"/>
    </location>
</feature>
<evidence type="ECO:0000313" key="3">
    <source>
        <dbReference type="Proteomes" id="UP000230002"/>
    </source>
</evidence>
<dbReference type="Proteomes" id="UP000230002">
    <property type="component" value="Unassembled WGS sequence"/>
</dbReference>
<proteinExistence type="predicted"/>
<protein>
    <recommendedName>
        <fullName evidence="4">F-box domain-containing protein</fullName>
    </recommendedName>
</protein>
<sequence>MLSRRSAPRARLATLADVPEEILERILALVLIQSPEPSRPSWHIYQTPPTTSPGVVSPLLVCRSWLRIATPIHYRHPVLRTPRHVELLLRALRHDPSLVPCVRSIHLHATSPALRQLVPLCSNLDTLDITVDNADSSPITVATGVIPAPPAQDAPRDRSVVEFCEAFGKTRGIRHLVIRKNAYLTQPNAIYIFEQLAKAIAHWRKLESVNVAFRMSPSPAASALTKALAVAPRLHTLSTMLPTVWNTTLLDIAQNPALRRVVLDPAPELVGAHLFLAEAKRHPRLIDLIQAGSPPPSIHYPAHASIVANVRARAASAAVMGTLPMSVPTWGYDRDVPPPTCPPVSRRPSQATYAPGSFAGPSAYAYAPPPVAGPSTSYPGSGMQYPPAHRHHREHQHPVANYPGQYYAYGTPAFHAGAGARLPQPAIVGGQPTARRSTPGGRRMTAA</sequence>
<keyword evidence="3" id="KW-1185">Reference proteome</keyword>